<evidence type="ECO:0000313" key="1">
    <source>
        <dbReference type="EMBL" id="TNN32509.1"/>
    </source>
</evidence>
<dbReference type="AlphaFoldDB" id="A0A4Z2EUN9"/>
<evidence type="ECO:0000313" key="2">
    <source>
        <dbReference type="Proteomes" id="UP000314294"/>
    </source>
</evidence>
<organism evidence="1 2">
    <name type="scientific">Liparis tanakae</name>
    <name type="common">Tanaka's snailfish</name>
    <dbReference type="NCBI Taxonomy" id="230148"/>
    <lineage>
        <taxon>Eukaryota</taxon>
        <taxon>Metazoa</taxon>
        <taxon>Chordata</taxon>
        <taxon>Craniata</taxon>
        <taxon>Vertebrata</taxon>
        <taxon>Euteleostomi</taxon>
        <taxon>Actinopterygii</taxon>
        <taxon>Neopterygii</taxon>
        <taxon>Teleostei</taxon>
        <taxon>Neoteleostei</taxon>
        <taxon>Acanthomorphata</taxon>
        <taxon>Eupercaria</taxon>
        <taxon>Perciformes</taxon>
        <taxon>Cottioidei</taxon>
        <taxon>Cottales</taxon>
        <taxon>Liparidae</taxon>
        <taxon>Liparis</taxon>
    </lineage>
</organism>
<gene>
    <name evidence="1" type="ORF">EYF80_057332</name>
</gene>
<comment type="caution">
    <text evidence="1">The sequence shown here is derived from an EMBL/GenBank/DDBJ whole genome shotgun (WGS) entry which is preliminary data.</text>
</comment>
<protein>
    <submittedName>
        <fullName evidence="1">Uncharacterized protein</fullName>
    </submittedName>
</protein>
<reference evidence="1 2" key="1">
    <citation type="submission" date="2019-03" db="EMBL/GenBank/DDBJ databases">
        <title>First draft genome of Liparis tanakae, snailfish: a comprehensive survey of snailfish specific genes.</title>
        <authorList>
            <person name="Kim W."/>
            <person name="Song I."/>
            <person name="Jeong J.-H."/>
            <person name="Kim D."/>
            <person name="Kim S."/>
            <person name="Ryu S."/>
            <person name="Song J.Y."/>
            <person name="Lee S.K."/>
        </authorList>
    </citation>
    <scope>NUCLEOTIDE SEQUENCE [LARGE SCALE GENOMIC DNA]</scope>
    <source>
        <tissue evidence="1">Muscle</tissue>
    </source>
</reference>
<keyword evidence="2" id="KW-1185">Reference proteome</keyword>
<proteinExistence type="predicted"/>
<sequence>MAINITVATKMTSFLKAEPRLRARATLTVFQRGGVDLRARGPGAGSVEGLHHHAVLGELLQVVQGVDLAVPRGLHLHDAVLAVAARAVLPVTDLVTPDDPVLQLFPGSLENRKQG</sequence>
<dbReference type="EMBL" id="SRLO01002654">
    <property type="protein sequence ID" value="TNN32509.1"/>
    <property type="molecule type" value="Genomic_DNA"/>
</dbReference>
<accession>A0A4Z2EUN9</accession>
<dbReference type="Proteomes" id="UP000314294">
    <property type="component" value="Unassembled WGS sequence"/>
</dbReference>
<name>A0A4Z2EUN9_9TELE</name>